<sequence>MSCRGHGCGGRSVLASPPPSSALYVQRPCLRTHTVELDGLWQEWYERQVAGFELIKAQTKIGQAAQESWELLQRAKDVQNLSEWQKEAIEKAMLELEDVTPLGLLGAFRLYNTRSSSGKSSHDLEPAQSLVKLLKHLQHRIASQPCTLNVIKSERPKKRSKLAADISLANLSIATRVPWAQHRKSVRITSQSSRASSSFLRLADPLTLNLFNDTMRKYSGLLLGHPNKQEVRPDAFNTYEYGSRIHAPIVPLYEGQNEVAQSDSFVKNINDLCGFVSPRVEQSPDLTAQRH</sequence>
<organism evidence="1 2">
    <name type="scientific">Aureobasidium pullulans</name>
    <name type="common">Black yeast</name>
    <name type="synonym">Pullularia pullulans</name>
    <dbReference type="NCBI Taxonomy" id="5580"/>
    <lineage>
        <taxon>Eukaryota</taxon>
        <taxon>Fungi</taxon>
        <taxon>Dikarya</taxon>
        <taxon>Ascomycota</taxon>
        <taxon>Pezizomycotina</taxon>
        <taxon>Dothideomycetes</taxon>
        <taxon>Dothideomycetidae</taxon>
        <taxon>Dothideales</taxon>
        <taxon>Saccotheciaceae</taxon>
        <taxon>Aureobasidium</taxon>
    </lineage>
</organism>
<dbReference type="EMBL" id="QZAR01000205">
    <property type="protein sequence ID" value="THW84841.1"/>
    <property type="molecule type" value="Genomic_DNA"/>
</dbReference>
<name>A0A4S9AXH4_AURPU</name>
<accession>A0A4S9AXH4</accession>
<reference evidence="1 2" key="1">
    <citation type="submission" date="2018-10" db="EMBL/GenBank/DDBJ databases">
        <title>Fifty Aureobasidium pullulans genomes reveal a recombining polyextremotolerant generalist.</title>
        <authorList>
            <person name="Gostincar C."/>
            <person name="Turk M."/>
            <person name="Zajc J."/>
            <person name="Gunde-Cimerman N."/>
        </authorList>
    </citation>
    <scope>NUCLEOTIDE SEQUENCE [LARGE SCALE GENOMIC DNA]</scope>
    <source>
        <strain evidence="1 2">EXF-10507</strain>
    </source>
</reference>
<comment type="caution">
    <text evidence="1">The sequence shown here is derived from an EMBL/GenBank/DDBJ whole genome shotgun (WGS) entry which is preliminary data.</text>
</comment>
<gene>
    <name evidence="1" type="ORF">D6D15_08535</name>
</gene>
<evidence type="ECO:0000313" key="2">
    <source>
        <dbReference type="Proteomes" id="UP000304928"/>
    </source>
</evidence>
<evidence type="ECO:0000313" key="1">
    <source>
        <dbReference type="EMBL" id="THW84841.1"/>
    </source>
</evidence>
<dbReference type="Proteomes" id="UP000304928">
    <property type="component" value="Unassembled WGS sequence"/>
</dbReference>
<dbReference type="AlphaFoldDB" id="A0A4S9AXH4"/>
<proteinExistence type="predicted"/>
<protein>
    <submittedName>
        <fullName evidence="1">Uncharacterized protein</fullName>
    </submittedName>
</protein>